<sequence length="418" mass="46672">MSKFNLFKPLIEIGPPLSSRAVKILLLGSGELGKEIALEAQRLGLEVISVDRYDNAPAMHVAHRRYVIDMMNEQAVKAIVKREQPDLIIPEIEAISTTALRELEDEGYRVTPNARAVEISMNRIILREYVVKEVGLPTTRYAIAESPEEAFKACNEIGYPCIIKPEMSSSGHGHVKITNGSFDQVRKAFEESIRHARGRSRRVLVEEYVELDAEFTVLTYRHINMDGRVETITCDPIEHWRYGEFHYIESWQPSIRSAEILGKIAEIGVKIADSFGGLGIYGVEVFLTRDNRVLFSEVAPRPHDTGLVTIASQELSEFAIHLRAGLGLPVPRPKVVNPAASLAIYSEIDTWSPVIHGIREAISIPGVDIRIFGKPYVYTGRRVAVLLARGDTVSEALDKVRKAGRRLKVVEGWGKDAV</sequence>
<feature type="binding site" evidence="7">
    <location>
        <begin position="31"/>
        <end position="32"/>
    </location>
    <ligand>
        <name>N(1)-(5-phospho-beta-D-ribosyl)glycinamide</name>
        <dbReference type="ChEBI" id="CHEBI:143788"/>
    </ligand>
</feature>
<dbReference type="PROSITE" id="PS50975">
    <property type="entry name" value="ATP_GRASP"/>
    <property type="match status" value="1"/>
</dbReference>
<dbReference type="Pfam" id="PF22660">
    <property type="entry name" value="RS_preATP-grasp-like"/>
    <property type="match status" value="1"/>
</dbReference>
<feature type="binding site" evidence="7">
    <location>
        <position position="91"/>
    </location>
    <ligand>
        <name>N(1)-(5-phospho-beta-D-ribosyl)glycinamide</name>
        <dbReference type="ChEBI" id="CHEBI:143788"/>
    </ligand>
</feature>
<dbReference type="SUPFAM" id="SSF51246">
    <property type="entry name" value="Rudiment single hybrid motif"/>
    <property type="match status" value="1"/>
</dbReference>
<comment type="pathway">
    <text evidence="7">Purine metabolism; IMP biosynthesis via de novo pathway; N(2)-formyl-N(1)-(5-phospho-D-ribosyl)glycinamide from N(1)-(5-phospho-D-ribosyl)glycinamide (formate route): step 1/1.</text>
</comment>
<evidence type="ECO:0000256" key="6">
    <source>
        <dbReference type="ARBA" id="ARBA00022842"/>
    </source>
</evidence>
<keyword evidence="1 7" id="KW-0436">Ligase</keyword>
<dbReference type="AlphaFoldDB" id="B8D421"/>
<evidence type="ECO:0000313" key="10">
    <source>
        <dbReference type="Proteomes" id="UP000006903"/>
    </source>
</evidence>
<gene>
    <name evidence="7" type="primary">purT</name>
    <name evidence="9" type="ordered locus">DKAM_0526</name>
</gene>
<comment type="similarity">
    <text evidence="7">Belongs to the PurK/PurT family.</text>
</comment>
<feature type="binding site" evidence="7">
    <location>
        <position position="297"/>
    </location>
    <ligand>
        <name>Mg(2+)</name>
        <dbReference type="ChEBI" id="CHEBI:18420"/>
    </ligand>
</feature>
<feature type="binding site" evidence="7">
    <location>
        <position position="374"/>
    </location>
    <ligand>
        <name>N(1)-(5-phospho-beta-D-ribosyl)glycinamide</name>
        <dbReference type="ChEBI" id="CHEBI:143788"/>
    </ligand>
</feature>
<feature type="binding site" evidence="7">
    <location>
        <position position="304"/>
    </location>
    <ligand>
        <name>N(1)-(5-phospho-beta-D-ribosyl)glycinamide</name>
        <dbReference type="ChEBI" id="CHEBI:143788"/>
    </ligand>
</feature>
<proteinExistence type="inferred from homology"/>
<dbReference type="InterPro" id="IPR013815">
    <property type="entry name" value="ATP_grasp_subdomain_1"/>
</dbReference>
<dbReference type="UniPathway" id="UPA00074">
    <property type="reaction ID" value="UER00127"/>
</dbReference>
<dbReference type="GO" id="GO:0043815">
    <property type="term" value="F:phosphoribosylglycinamide formyltransferase 2 activity"/>
    <property type="evidence" value="ECO:0007669"/>
    <property type="project" value="UniProtKB-UniRule"/>
</dbReference>
<keyword evidence="4 7" id="KW-0658">Purine biosynthesis</keyword>
<dbReference type="NCBIfam" id="NF006766">
    <property type="entry name" value="PRK09288.1"/>
    <property type="match status" value="1"/>
</dbReference>
<feature type="binding site" evidence="7">
    <location>
        <position position="284"/>
    </location>
    <ligand>
        <name>Mg(2+)</name>
        <dbReference type="ChEBI" id="CHEBI:18420"/>
    </ligand>
</feature>
<evidence type="ECO:0000313" key="9">
    <source>
        <dbReference type="EMBL" id="ACL10852.1"/>
    </source>
</evidence>
<accession>B8D421</accession>
<feature type="binding site" evidence="7">
    <location>
        <position position="214"/>
    </location>
    <ligand>
        <name>ATP</name>
        <dbReference type="ChEBI" id="CHEBI:30616"/>
    </ligand>
</feature>
<feature type="binding site" evidence="7">
    <location>
        <position position="123"/>
    </location>
    <ligand>
        <name>ATP</name>
        <dbReference type="ChEBI" id="CHEBI:30616"/>
    </ligand>
</feature>
<dbReference type="InterPro" id="IPR011054">
    <property type="entry name" value="Rudment_hybrid_motif"/>
</dbReference>
<evidence type="ECO:0000256" key="4">
    <source>
        <dbReference type="ARBA" id="ARBA00022755"/>
    </source>
</evidence>
<dbReference type="SUPFAM" id="SSF56059">
    <property type="entry name" value="Glutathione synthetase ATP-binding domain-like"/>
    <property type="match status" value="1"/>
</dbReference>
<feature type="binding site" evidence="7">
    <location>
        <position position="164"/>
    </location>
    <ligand>
        <name>ATP</name>
        <dbReference type="ChEBI" id="CHEBI:30616"/>
    </ligand>
</feature>
<evidence type="ECO:0000256" key="7">
    <source>
        <dbReference type="HAMAP-Rule" id="MF_01643"/>
    </source>
</evidence>
<dbReference type="InterPro" id="IPR054350">
    <property type="entry name" value="PurT/PurK_preATP-grasp"/>
</dbReference>
<comment type="function">
    <text evidence="7">Involved in the de novo purine biosynthesis. Catalyzes the transfer of formate to 5-phospho-ribosyl-glycinamide (GAR), producing 5-phospho-ribosyl-N-formylglycinamide (FGAR). Formate is provided by PurU via hydrolysis of 10-formyl-tetrahydrofolate.</text>
</comment>
<dbReference type="eggNOG" id="arCOG01598">
    <property type="taxonomic scope" value="Archaea"/>
</dbReference>
<comment type="catalytic activity">
    <reaction evidence="7">
        <text>N(1)-(5-phospho-beta-D-ribosyl)glycinamide + formate + ATP = N(2)-formyl-N(1)-(5-phospho-beta-D-ribosyl)glycinamide + ADP + phosphate + H(+)</text>
        <dbReference type="Rhea" id="RHEA:24829"/>
        <dbReference type="ChEBI" id="CHEBI:15378"/>
        <dbReference type="ChEBI" id="CHEBI:15740"/>
        <dbReference type="ChEBI" id="CHEBI:30616"/>
        <dbReference type="ChEBI" id="CHEBI:43474"/>
        <dbReference type="ChEBI" id="CHEBI:143788"/>
        <dbReference type="ChEBI" id="CHEBI:147286"/>
        <dbReference type="ChEBI" id="CHEBI:456216"/>
        <dbReference type="EC" id="6.3.1.21"/>
    </reaction>
</comment>
<reference evidence="9 10" key="1">
    <citation type="journal article" date="2009" name="J. Bacteriol.">
        <title>Complete genome sequence of the anaerobic, protein-degrading hyperthermophilic crenarchaeon Desulfurococcus kamchatkensis.</title>
        <authorList>
            <person name="Ravin N.V."/>
            <person name="Mardanov A.V."/>
            <person name="Beletsky A.V."/>
            <person name="Kublanov I.V."/>
            <person name="Kolganova T.V."/>
            <person name="Lebedinsky A.V."/>
            <person name="Chernyh N.A."/>
            <person name="Bonch-Osmolovskaya E.A."/>
            <person name="Skryabin K.G."/>
        </authorList>
    </citation>
    <scope>NUCLEOTIDE SEQUENCE [LARGE SCALE GENOMIC DNA]</scope>
    <source>
        <strain evidence="10">DSM 18924 / JCM 16383 / VKM B-2413 / 1221n</strain>
    </source>
</reference>
<keyword evidence="6 7" id="KW-0460">Magnesium</keyword>
<dbReference type="GO" id="GO:0000287">
    <property type="term" value="F:magnesium ion binding"/>
    <property type="evidence" value="ECO:0007669"/>
    <property type="project" value="InterPro"/>
</dbReference>
<dbReference type="InterPro" id="IPR016185">
    <property type="entry name" value="PreATP-grasp_dom_sf"/>
</dbReference>
<keyword evidence="2 7" id="KW-0479">Metal-binding</keyword>
<dbReference type="Gene3D" id="3.40.50.20">
    <property type="match status" value="1"/>
</dbReference>
<dbReference type="InterPro" id="IPR011761">
    <property type="entry name" value="ATP-grasp"/>
</dbReference>
<dbReference type="EMBL" id="CP001140">
    <property type="protein sequence ID" value="ACL10852.1"/>
    <property type="molecule type" value="Genomic_DNA"/>
</dbReference>
<dbReference type="InterPro" id="IPR048740">
    <property type="entry name" value="PurT_C"/>
</dbReference>
<dbReference type="Pfam" id="PF02222">
    <property type="entry name" value="ATP-grasp"/>
    <property type="match status" value="1"/>
</dbReference>
<dbReference type="HAMAP" id="MF_01643">
    <property type="entry name" value="PurT"/>
    <property type="match status" value="1"/>
</dbReference>
<evidence type="ECO:0000256" key="2">
    <source>
        <dbReference type="ARBA" id="ARBA00022723"/>
    </source>
</evidence>
<dbReference type="Proteomes" id="UP000006903">
    <property type="component" value="Chromosome"/>
</dbReference>
<dbReference type="GO" id="GO:0005524">
    <property type="term" value="F:ATP binding"/>
    <property type="evidence" value="ECO:0007669"/>
    <property type="project" value="UniProtKB-UniRule"/>
</dbReference>
<dbReference type="PANTHER" id="PTHR43055">
    <property type="entry name" value="FORMATE-DEPENDENT PHOSPHORIBOSYLGLYCINAMIDE FORMYLTRANSFERASE"/>
    <property type="match status" value="1"/>
</dbReference>
<protein>
    <recommendedName>
        <fullName evidence="7">Formate-dependent phosphoribosylglycinamide formyltransferase</fullName>
        <ecNumber evidence="7">6.3.1.21</ecNumber>
    </recommendedName>
    <alternativeName>
        <fullName evidence="7">5'-phosphoribosylglycinamide transformylase 2</fullName>
    </alternativeName>
    <alternativeName>
        <fullName evidence="7">Formate-dependent GAR transformylase</fullName>
    </alternativeName>
    <alternativeName>
        <fullName evidence="7">GAR transformylase 2</fullName>
        <shortName evidence="7">GART 2</shortName>
    </alternativeName>
    <alternativeName>
        <fullName evidence="7">Non-folate glycinamide ribonucleotide transformylase</fullName>
    </alternativeName>
    <alternativeName>
        <fullName evidence="7">Phosphoribosylglycinamide formyltransferase 2</fullName>
    </alternativeName>
</protein>
<dbReference type="HOGENOM" id="CLU_011534_1_3_2"/>
<dbReference type="STRING" id="490899.DKAM_0526"/>
<dbReference type="SUPFAM" id="SSF52440">
    <property type="entry name" value="PreATP-grasp domain"/>
    <property type="match status" value="1"/>
</dbReference>
<dbReference type="GeneID" id="7171564"/>
<dbReference type="GO" id="GO:0005829">
    <property type="term" value="C:cytosol"/>
    <property type="evidence" value="ECO:0007669"/>
    <property type="project" value="TreeGrafter"/>
</dbReference>
<dbReference type="GO" id="GO:0006189">
    <property type="term" value="P:'de novo' IMP biosynthetic process"/>
    <property type="evidence" value="ECO:0007669"/>
    <property type="project" value="UniProtKB-UniRule"/>
</dbReference>
<comment type="subunit">
    <text evidence="7">Homodimer.</text>
</comment>
<dbReference type="InterPro" id="IPR005862">
    <property type="entry name" value="PurT"/>
</dbReference>
<dbReference type="KEGG" id="dka:DKAM_0526"/>
<evidence type="ECO:0000256" key="3">
    <source>
        <dbReference type="ARBA" id="ARBA00022741"/>
    </source>
</evidence>
<dbReference type="Pfam" id="PF21244">
    <property type="entry name" value="PurT_C"/>
    <property type="match status" value="1"/>
</dbReference>
<keyword evidence="3 7" id="KW-0547">Nucleotide-binding</keyword>
<keyword evidence="5 7" id="KW-0067">ATP-binding</keyword>
<organism evidence="9 10">
    <name type="scientific">Desulfurococcus amylolyticus (strain DSM 18924 / JCM 16383 / VKM B-2413 / 1221n)</name>
    <name type="common">Desulfurococcus kamchatkensis</name>
    <dbReference type="NCBI Taxonomy" id="490899"/>
    <lineage>
        <taxon>Archaea</taxon>
        <taxon>Thermoproteota</taxon>
        <taxon>Thermoprotei</taxon>
        <taxon>Desulfurococcales</taxon>
        <taxon>Desulfurococcaceae</taxon>
        <taxon>Desulfurococcus</taxon>
    </lineage>
</organism>
<feature type="binding site" evidence="7">
    <location>
        <begin position="381"/>
        <end position="382"/>
    </location>
    <ligand>
        <name>N(1)-(5-phospho-beta-D-ribosyl)glycinamide</name>
        <dbReference type="ChEBI" id="CHEBI:143788"/>
    </ligand>
</feature>
<feature type="domain" description="ATP-grasp" evidence="8">
    <location>
        <begin position="128"/>
        <end position="326"/>
    </location>
</feature>
<keyword evidence="9" id="KW-0808">Transferase</keyword>
<dbReference type="EC" id="6.3.1.21" evidence="7"/>
<feature type="binding site" evidence="7">
    <location>
        <begin position="206"/>
        <end position="209"/>
    </location>
    <ligand>
        <name>ATP</name>
        <dbReference type="ChEBI" id="CHEBI:30616"/>
    </ligand>
</feature>
<dbReference type="PANTHER" id="PTHR43055:SF1">
    <property type="entry name" value="FORMATE-DEPENDENT PHOSPHORIBOSYLGLYCINAMIDE FORMYLTRANSFERASE"/>
    <property type="match status" value="1"/>
</dbReference>
<dbReference type="Gene3D" id="3.30.1490.20">
    <property type="entry name" value="ATP-grasp fold, A domain"/>
    <property type="match status" value="1"/>
</dbReference>
<evidence type="ECO:0000256" key="1">
    <source>
        <dbReference type="ARBA" id="ARBA00022598"/>
    </source>
</evidence>
<dbReference type="InterPro" id="IPR003135">
    <property type="entry name" value="ATP-grasp_carboxylate-amine"/>
</dbReference>
<evidence type="ECO:0000259" key="8">
    <source>
        <dbReference type="PROSITE" id="PS50975"/>
    </source>
</evidence>
<evidence type="ECO:0000256" key="5">
    <source>
        <dbReference type="ARBA" id="ARBA00022840"/>
    </source>
</evidence>
<dbReference type="GO" id="GO:0004644">
    <property type="term" value="F:phosphoribosylglycinamide formyltransferase activity"/>
    <property type="evidence" value="ECO:0007669"/>
    <property type="project" value="InterPro"/>
</dbReference>
<dbReference type="RefSeq" id="WP_012608194.1">
    <property type="nucleotide sequence ID" value="NC_011766.1"/>
</dbReference>
<comment type="caution">
    <text evidence="7">Lacks conserved residue(s) required for the propagation of feature annotation.</text>
</comment>
<name>B8D421_DESA1</name>
<dbReference type="Gene3D" id="3.30.470.20">
    <property type="entry name" value="ATP-grasp fold, B domain"/>
    <property type="match status" value="1"/>
</dbReference>